<evidence type="ECO:0000256" key="4">
    <source>
        <dbReference type="ARBA" id="ARBA00011080"/>
    </source>
</evidence>
<evidence type="ECO:0000256" key="19">
    <source>
        <dbReference type="SAM" id="MobiDB-lite"/>
    </source>
</evidence>
<feature type="region of interest" description="Disordered" evidence="19">
    <location>
        <begin position="2109"/>
        <end position="2133"/>
    </location>
</feature>
<dbReference type="Gene3D" id="3.90.199.10">
    <property type="entry name" value="Topoisomerase II, domain 5"/>
    <property type="match status" value="1"/>
</dbReference>
<dbReference type="Pfam" id="PF16898">
    <property type="entry name" value="TOPRIM_C"/>
    <property type="match status" value="1"/>
</dbReference>
<keyword evidence="8" id="KW-0479">Metal-binding</keyword>
<dbReference type="InterPro" id="IPR018522">
    <property type="entry name" value="TopoIIA_CS"/>
</dbReference>
<feature type="compositionally biased region" description="Low complexity" evidence="19">
    <location>
        <begin position="23"/>
        <end position="50"/>
    </location>
</feature>
<dbReference type="PROSITE" id="PS00383">
    <property type="entry name" value="TYR_PHOSPHATASE_1"/>
    <property type="match status" value="1"/>
</dbReference>
<feature type="region of interest" description="Disordered" evidence="19">
    <location>
        <begin position="1264"/>
        <end position="1550"/>
    </location>
</feature>
<feature type="region of interest" description="Disordered" evidence="19">
    <location>
        <begin position="1911"/>
        <end position="1939"/>
    </location>
</feature>
<dbReference type="InterPro" id="IPR002205">
    <property type="entry name" value="Topo_IIA_dom_A"/>
</dbReference>
<dbReference type="CDD" id="cd16930">
    <property type="entry name" value="HATPase_TopII-like"/>
    <property type="match status" value="1"/>
</dbReference>
<comment type="catalytic activity">
    <reaction evidence="1 17">
        <text>ATP-dependent breakage, passage and rejoining of double-stranded DNA.</text>
        <dbReference type="EC" id="5.6.2.2"/>
    </reaction>
</comment>
<evidence type="ECO:0000259" key="23">
    <source>
        <dbReference type="PROSITE" id="PS50880"/>
    </source>
</evidence>
<feature type="region of interest" description="Disordered" evidence="19">
    <location>
        <begin position="1"/>
        <end position="102"/>
    </location>
</feature>
<comment type="caution">
    <text evidence="25">The sequence shown here is derived from an EMBL/GenBank/DDBJ whole genome shotgun (WGS) entry which is preliminary data.</text>
</comment>
<feature type="region of interest" description="Disordered" evidence="19">
    <location>
        <begin position="1171"/>
        <end position="1198"/>
    </location>
</feature>
<feature type="compositionally biased region" description="Basic residues" evidence="19">
    <location>
        <begin position="1273"/>
        <end position="1285"/>
    </location>
</feature>
<feature type="compositionally biased region" description="Acidic residues" evidence="19">
    <location>
        <begin position="65"/>
        <end position="82"/>
    </location>
</feature>
<dbReference type="Gene3D" id="3.30.1360.40">
    <property type="match status" value="1"/>
</dbReference>
<evidence type="ECO:0000256" key="13">
    <source>
        <dbReference type="ARBA" id="ARBA00023125"/>
    </source>
</evidence>
<dbReference type="InterPro" id="IPR013757">
    <property type="entry name" value="Topo_IIA_A_a_sf"/>
</dbReference>
<dbReference type="GO" id="GO:0000819">
    <property type="term" value="P:sister chromatid segregation"/>
    <property type="evidence" value="ECO:0007669"/>
    <property type="project" value="TreeGrafter"/>
</dbReference>
<dbReference type="GO" id="GO:0004725">
    <property type="term" value="F:protein tyrosine phosphatase activity"/>
    <property type="evidence" value="ECO:0007669"/>
    <property type="project" value="UniProtKB-EC"/>
</dbReference>
<dbReference type="InterPro" id="IPR020568">
    <property type="entry name" value="Ribosomal_Su5_D2-typ_SF"/>
</dbReference>
<keyword evidence="26" id="KW-1185">Reference proteome</keyword>
<evidence type="ECO:0000259" key="24">
    <source>
        <dbReference type="PROSITE" id="PS52040"/>
    </source>
</evidence>
<evidence type="ECO:0000256" key="1">
    <source>
        <dbReference type="ARBA" id="ARBA00000185"/>
    </source>
</evidence>
<evidence type="ECO:0000313" key="25">
    <source>
        <dbReference type="EMBL" id="KAF5337250.1"/>
    </source>
</evidence>
<dbReference type="PRINTS" id="PR00418">
    <property type="entry name" value="TPI2FAMILY"/>
</dbReference>
<evidence type="ECO:0000256" key="7">
    <source>
        <dbReference type="ARBA" id="ARBA00019635"/>
    </source>
</evidence>
<dbReference type="PROSITE" id="PS00177">
    <property type="entry name" value="TOPOISOMERASE_II"/>
    <property type="match status" value="1"/>
</dbReference>
<comment type="function">
    <text evidence="16">Control of topological states of DNA by transient breakage and subsequent rejoining of DNA strands. Topoisomerase II makes double-strand breaks.</text>
</comment>
<dbReference type="GO" id="GO:0005524">
    <property type="term" value="F:ATP binding"/>
    <property type="evidence" value="ECO:0007669"/>
    <property type="project" value="UniProtKB-KW"/>
</dbReference>
<dbReference type="InterPro" id="IPR034157">
    <property type="entry name" value="TOPRIM_TopoII"/>
</dbReference>
<comment type="similarity">
    <text evidence="4">Belongs to the type II topoisomerase family.</text>
</comment>
<dbReference type="InterPro" id="IPR001763">
    <property type="entry name" value="Rhodanese-like_dom"/>
</dbReference>
<dbReference type="InterPro" id="IPR016130">
    <property type="entry name" value="Tyr_Pase_AS"/>
</dbReference>
<dbReference type="Pfam" id="PF01751">
    <property type="entry name" value="Toprim"/>
    <property type="match status" value="1"/>
</dbReference>
<dbReference type="FunFam" id="3.30.230.10:FF:000008">
    <property type="entry name" value="DNA topoisomerase 2"/>
    <property type="match status" value="1"/>
</dbReference>
<feature type="compositionally biased region" description="Low complexity" evidence="19">
    <location>
        <begin position="2626"/>
        <end position="2648"/>
    </location>
</feature>
<feature type="compositionally biased region" description="Low complexity" evidence="19">
    <location>
        <begin position="2745"/>
        <end position="2759"/>
    </location>
</feature>
<feature type="compositionally biased region" description="Low complexity" evidence="19">
    <location>
        <begin position="1374"/>
        <end position="1389"/>
    </location>
</feature>
<dbReference type="InterPro" id="IPR013506">
    <property type="entry name" value="Topo_IIA_bsu_dom2"/>
</dbReference>
<dbReference type="InterPro" id="IPR050634">
    <property type="entry name" value="DNA_Topoisomerase_II"/>
</dbReference>
<dbReference type="Pfam" id="PF00581">
    <property type="entry name" value="Rhodanese"/>
    <property type="match status" value="1"/>
</dbReference>
<dbReference type="InterPro" id="IPR001154">
    <property type="entry name" value="TopoII_euk"/>
</dbReference>
<feature type="compositionally biased region" description="Acidic residues" evidence="19">
    <location>
        <begin position="1361"/>
        <end position="1373"/>
    </location>
</feature>
<feature type="region of interest" description="Disordered" evidence="19">
    <location>
        <begin position="1628"/>
        <end position="1657"/>
    </location>
</feature>
<dbReference type="CDD" id="cd03481">
    <property type="entry name" value="TopoIIA_Trans_ScTopoIIA"/>
    <property type="match status" value="1"/>
</dbReference>
<organism evidence="25 26">
    <name type="scientific">Ephemerocybe angulata</name>
    <dbReference type="NCBI Taxonomy" id="980116"/>
    <lineage>
        <taxon>Eukaryota</taxon>
        <taxon>Fungi</taxon>
        <taxon>Dikarya</taxon>
        <taxon>Basidiomycota</taxon>
        <taxon>Agaricomycotina</taxon>
        <taxon>Agaricomycetes</taxon>
        <taxon>Agaricomycetidae</taxon>
        <taxon>Agaricales</taxon>
        <taxon>Agaricineae</taxon>
        <taxon>Psathyrellaceae</taxon>
        <taxon>Ephemerocybe</taxon>
    </lineage>
</organism>
<feature type="compositionally biased region" description="Polar residues" evidence="19">
    <location>
        <begin position="2691"/>
        <end position="2712"/>
    </location>
</feature>
<dbReference type="PROSITE" id="PS52040">
    <property type="entry name" value="TOPO_IIA"/>
    <property type="match status" value="1"/>
</dbReference>
<feature type="region of interest" description="Disordered" evidence="19">
    <location>
        <begin position="2342"/>
        <end position="2408"/>
    </location>
</feature>
<name>A0A8H5C8V2_9AGAR</name>
<feature type="compositionally biased region" description="Low complexity" evidence="19">
    <location>
        <begin position="2664"/>
        <end position="2674"/>
    </location>
</feature>
<evidence type="ECO:0000256" key="15">
    <source>
        <dbReference type="ARBA" id="ARBA00031138"/>
    </source>
</evidence>
<comment type="cofactor">
    <cofactor evidence="2">
        <name>Ca(2+)</name>
        <dbReference type="ChEBI" id="CHEBI:29108"/>
    </cofactor>
</comment>
<dbReference type="InterPro" id="IPR003595">
    <property type="entry name" value="Tyr_Pase_cat"/>
</dbReference>
<dbReference type="OrthoDB" id="276498at2759"/>
<feature type="compositionally biased region" description="Basic residues" evidence="19">
    <location>
        <begin position="1477"/>
        <end position="1487"/>
    </location>
</feature>
<dbReference type="SUPFAM" id="SSF54211">
    <property type="entry name" value="Ribosomal protein S5 domain 2-like"/>
    <property type="match status" value="1"/>
</dbReference>
<feature type="compositionally biased region" description="Low complexity" evidence="19">
    <location>
        <begin position="2269"/>
        <end position="2281"/>
    </location>
</feature>
<evidence type="ECO:0000256" key="2">
    <source>
        <dbReference type="ARBA" id="ARBA00001913"/>
    </source>
</evidence>
<evidence type="ECO:0000256" key="11">
    <source>
        <dbReference type="ARBA" id="ARBA00022842"/>
    </source>
</evidence>
<evidence type="ECO:0000313" key="26">
    <source>
        <dbReference type="Proteomes" id="UP000541558"/>
    </source>
</evidence>
<keyword evidence="11" id="KW-0460">Magnesium</keyword>
<proteinExistence type="inferred from homology"/>
<keyword evidence="18" id="KW-0175">Coiled coil</keyword>
<dbReference type="SUPFAM" id="SSF52799">
    <property type="entry name" value="(Phosphotyrosine protein) phosphatases II"/>
    <property type="match status" value="1"/>
</dbReference>
<dbReference type="Gene3D" id="3.30.230.10">
    <property type="match status" value="1"/>
</dbReference>
<dbReference type="SMART" id="SM00433">
    <property type="entry name" value="TOP2c"/>
    <property type="match status" value="1"/>
</dbReference>
<dbReference type="SUPFAM" id="SSF52821">
    <property type="entry name" value="Rhodanese/Cell cycle control phosphatase"/>
    <property type="match status" value="1"/>
</dbReference>
<keyword evidence="9" id="KW-0547">Nucleotide-binding</keyword>
<evidence type="ECO:0000256" key="9">
    <source>
        <dbReference type="ARBA" id="ARBA00022741"/>
    </source>
</evidence>
<feature type="compositionally biased region" description="Polar residues" evidence="19">
    <location>
        <begin position="2396"/>
        <end position="2408"/>
    </location>
</feature>
<dbReference type="InterPro" id="IPR031660">
    <property type="entry name" value="TOPRIM_C"/>
</dbReference>
<feature type="region of interest" description="Disordered" evidence="19">
    <location>
        <begin position="2691"/>
        <end position="2781"/>
    </location>
</feature>
<feature type="domain" description="Tyrosine-protein phosphatase" evidence="20">
    <location>
        <begin position="2000"/>
        <end position="2253"/>
    </location>
</feature>
<dbReference type="PROSITE" id="PS50880">
    <property type="entry name" value="TOPRIM"/>
    <property type="match status" value="1"/>
</dbReference>
<feature type="region of interest" description="Disordered" evidence="19">
    <location>
        <begin position="2606"/>
        <end position="2679"/>
    </location>
</feature>
<feature type="compositionally biased region" description="Low complexity" evidence="19">
    <location>
        <begin position="1415"/>
        <end position="1428"/>
    </location>
</feature>
<dbReference type="GO" id="GO:0006265">
    <property type="term" value="P:DNA topological change"/>
    <property type="evidence" value="ECO:0007669"/>
    <property type="project" value="UniProtKB-UniRule"/>
</dbReference>
<evidence type="ECO:0000259" key="22">
    <source>
        <dbReference type="PROSITE" id="PS50206"/>
    </source>
</evidence>
<dbReference type="GO" id="GO:0003677">
    <property type="term" value="F:DNA binding"/>
    <property type="evidence" value="ECO:0007669"/>
    <property type="project" value="UniProtKB-UniRule"/>
</dbReference>
<feature type="region of interest" description="Disordered" evidence="19">
    <location>
        <begin position="1011"/>
        <end position="1031"/>
    </location>
</feature>
<dbReference type="Gene3D" id="3.40.50.670">
    <property type="match status" value="1"/>
</dbReference>
<dbReference type="FunFam" id="3.30.1490.30:FF:000001">
    <property type="entry name" value="DNA topoisomerase 2"/>
    <property type="match status" value="1"/>
</dbReference>
<dbReference type="FunFam" id="3.90.199.10:FF:000002">
    <property type="entry name" value="DNA topoisomerase 2"/>
    <property type="match status" value="1"/>
</dbReference>
<evidence type="ECO:0000256" key="8">
    <source>
        <dbReference type="ARBA" id="ARBA00022723"/>
    </source>
</evidence>
<dbReference type="InterPro" id="IPR029021">
    <property type="entry name" value="Prot-tyrosine_phosphatase-like"/>
</dbReference>
<evidence type="ECO:0000256" key="10">
    <source>
        <dbReference type="ARBA" id="ARBA00022840"/>
    </source>
</evidence>
<feature type="region of interest" description="Disordered" evidence="19">
    <location>
        <begin position="2258"/>
        <end position="2289"/>
    </location>
</feature>
<dbReference type="SMART" id="SM00404">
    <property type="entry name" value="PTPc_motif"/>
    <property type="match status" value="1"/>
</dbReference>
<comment type="cofactor">
    <cofactor evidence="3">
        <name>Mg(2+)</name>
        <dbReference type="ChEBI" id="CHEBI:18420"/>
    </cofactor>
</comment>
<feature type="compositionally biased region" description="Acidic residues" evidence="19">
    <location>
        <begin position="1181"/>
        <end position="1197"/>
    </location>
</feature>
<feature type="region of interest" description="Disordered" evidence="19">
    <location>
        <begin position="2300"/>
        <end position="2319"/>
    </location>
</feature>
<dbReference type="GO" id="GO:0000712">
    <property type="term" value="P:resolution of meiotic recombination intermediates"/>
    <property type="evidence" value="ECO:0007669"/>
    <property type="project" value="TreeGrafter"/>
</dbReference>
<sequence>MSSSEEDYGQDNFSDESEDYAPVKKVAAKGKAPAKAAAKPKATASSSKTTATKKKAATKKKVESEVESDGDDGMDMDDDEPAEISRNSVASTSKATAAAKKKSASETYTKLTQLEHILKRPDSYIGSVETITQAMWTYDSETKRMVHREVKYVPGFFKIVDEILINDASMDSLKVNIDVEAGTISVYNNGRGIPIEIHSKEKMYIPELIFGHLLSSSNYDDDEKKLTGGRNGYGAKLANIYSHEFTVETADKNSSQKYKQTWTDNMAKCGKAKITKNSKGEEYTRITFRPDLKRFGMDTIDDDTVGLLKKRVYDMSGTVKDVKVFLNDERLKIKNFKQYVDMYVTSVQEEVAEKSGGAAQIKPAVVYEQISPRWEVAYALSDGNFQHVAFANSIATTKGGTHVTYIADQIAKNLIASVAKKNKGAAVKPAQIKNHMWLFVNALIENPTFDSQTKETLTLPSNKFGSKPLLSEDFFKKVQKSGIVDNVLNWAKFKADQQIKKTDGTKRSRLLGLSKLSDANNAGTKRGKDCTLILTEGDSAKALAVAGLGVVGRDNFGVFPLRGKLLNVREARHDQIMKNEEIQNIKKIMGLQHNKDYTDTTTLRYGRLMIMTDQDHDGSHIKGLLINFLDHFYPSLLKIPEFLVEFVTPIVRVRKGKQVKDFFTIPEYEQWLEDTPDARKWESKYYKGLGTSTAEDAQGYFSKMEKHMIPFSTTQDGDRELFELAFSKKKADERKDWLRNFKPGTFLDHRLQEIPYSEFINKELILFSMADNIRSIPSVADGLKPGQRKVIWGCFKRKIKKEIKVAQLVGYISEHSAYHHGETSLASTIINLAQDYVGANNLALLKPSGQFGTRETGGKDAAAPRYLFTTTKPITRMVYHPADDPLLKYLKDDDIPIEPEWYMPILPMVLINGAEGIGTGWSTNLPPYNPADIVANIRRMMNGEEMVPMVPWWRGFKGEIKLIGKGKYEICGVAKRTSDTTIEITELPIHKWTQTFKTELEAMITGEKIAKDKKDEDKENEKEDKKKDKAKPKDGLIKDFKEHHDNLNVLFEVIMDAKDLEKAEEKGLIEFFGLSAKMSTTNMMLFDFDGKIKKYDSAEEVIEDFYPMRLAYYQKRKDFLAGEVETALTKLQNQIRFIKMIIDKKLGVNNRKKADIVAELRKLEFTPFPKATKKAPRPLGDEEAEEEAEEEDEDEEAGAVSDFDYLLGMAIYSLTREKIEKLNQQARDKEEELMAMLKRSPKDLWNADLDKFMQEWENDCIDFENKAKDGKGGKRKVQKTLRTRKSIGTGKRDDDDDFFVPIKANGAKKKAPEPKKPAAKAASSKAKKEESDDDDDFGAMEVEEKKILPKRRAPAKKPIIDEDDDDEDLDGEYGDLLVAKPAPKPAASKAKAKEQEPAVVEIDDDSDPPAKPAARKPAAGAKKVAVGNAKKKKADADDDDAESDAPPLPPAKRKAAAKKPPKDESDSEIEIVQPSKAKGKAPAKRKSPLISEGDSEDETSKPAAKKTKQTAMTDFLPKAPQPRKISKSMKPASPPKKKTVATTYDDDDDDEDEVVVRGAGRRTAARAATKAYVEIDSEDGGDGDDSIKIITIDVMDFFSSNHVNSTHLPQQVEDFARAIAARPMNMPPSTSLALPSPSPLTPTPATSMPPTPPSASAFDSVAPVDLDTWLGDADTLILDIRPSGAYLSARVPGAVSLSAPSTLLKRPSVPLRSLSAMLSARSAKRFSAWPSAKRILVYDADAAAIPENSNIHGLLRKFQNNDFKGKLAWLRGGFHSVWRERKALVDVNPPTPDAEEDDGVAEPAAHGLGQSSMLRPRLLSSQAFNLSSTLLHNSPHTASARRGAMQLKNPQSSASSVHHPAVNPFFDTIRQNVELSHGIGSERIPLLLPHRVRRRIDDLQCLPWLQRIAKRAGKSTPHSRSSSGPSSDDSTDDTSPGDNYANALATQFYHIELAEQRRLMGVMQYHSKESGVVVENPSEAPRQSAGFPYSITAGVEKGAKNRYRHIWPFEHARVKLHQKDDDYVNASYVQPLFTKKRYIATQGPLPATYRDFWTLCWEQNVHVIVMLTREVEGAMVKCGSYWSDHEYGPLRLRLVSTTGLPKVEEPSGFFTAQPSFPSRPPVQPSSSNGPRKPLHYRKEETVKRVFELTHTGFEGAKPRKIVHLQYLDWPDMNVPDDPRGVLGLIKQVDEAVAEVKAETPCSALAKDGIDTRTGISAQALKTESPVLLHCSAGVGRTGGFIAVDSMLDAIRHEVRQKCQSASGSTANPSSDVSSGQLLSSGHTIHVPSAEDPFLTSMDMQVDESDEVPPSTEVSEVPIDFTRQPFVSPYKDTQQWAEKVGVETGYGQTDDDDVRSGDSMEPTPLSSIESIDAVTVSSGSESSSLERDLSSVHPPRGTSSLGTSVSSATHLSLDGRDKFRTATDFNMAVDHPRERTSSAPVPGGTLKPALKRLGVPPSLNLGLGQLQPAAASSTPALSNVALRHTISPATSVAPIPPNSSSTHRQSFDSARSSRDISTASVNASPPAGSKDPRPLHNDVTPLALDVIKDPIWDMIQDMREQRMSLCQSLRQYVFVHLAVIEGALMVLDEERNFAMGKGGDTFASFIDTSRMRDLQPRTAPSRMTTQSGHSHMSHSRSSSVSSRRFPSNSPHQRKKAGSTSRRRSPSPTESLSSARTGYPIPPLMFQQALSMESASSFGGTSSAPSNGKRSASPTELPKEGKQGEVLLSKRPSVKRKRENGEEEVSSDGSDSEAGAADVASTPSANPMSTVSSGQSPSSRMVL</sequence>
<dbReference type="InterPro" id="IPR014721">
    <property type="entry name" value="Ribsml_uS5_D2-typ_fold_subgr"/>
</dbReference>
<feature type="domain" description="Tyrosine specific protein phosphatases" evidence="21">
    <location>
        <begin position="2225"/>
        <end position="2246"/>
    </location>
</feature>
<dbReference type="GO" id="GO:0005634">
    <property type="term" value="C:nucleus"/>
    <property type="evidence" value="ECO:0007669"/>
    <property type="project" value="TreeGrafter"/>
</dbReference>
<dbReference type="Gene3D" id="3.30.565.10">
    <property type="entry name" value="Histidine kinase-like ATPase, C-terminal domain"/>
    <property type="match status" value="1"/>
</dbReference>
<dbReference type="Gene3D" id="3.90.190.10">
    <property type="entry name" value="Protein tyrosine phosphatase superfamily"/>
    <property type="match status" value="1"/>
</dbReference>
<dbReference type="GO" id="GO:0046872">
    <property type="term" value="F:metal ion binding"/>
    <property type="evidence" value="ECO:0007669"/>
    <property type="project" value="UniProtKB-KW"/>
</dbReference>
<accession>A0A8H5C8V2</accession>
<dbReference type="InterPro" id="IPR036873">
    <property type="entry name" value="Rhodanese-like_dom_sf"/>
</dbReference>
<feature type="compositionally biased region" description="Low complexity" evidence="19">
    <location>
        <begin position="1914"/>
        <end position="1938"/>
    </location>
</feature>
<dbReference type="Gene3D" id="3.40.250.10">
    <property type="entry name" value="Rhodanese-like domain"/>
    <property type="match status" value="1"/>
</dbReference>
<feature type="domain" description="Toprim" evidence="23">
    <location>
        <begin position="530"/>
        <end position="644"/>
    </location>
</feature>
<dbReference type="SMART" id="SM00194">
    <property type="entry name" value="PTPc"/>
    <property type="match status" value="1"/>
</dbReference>
<keyword evidence="14 17" id="KW-0413">Isomerase</keyword>
<dbReference type="PANTHER" id="PTHR10169">
    <property type="entry name" value="DNA TOPOISOMERASE/GYRASE"/>
    <property type="match status" value="1"/>
</dbReference>
<dbReference type="Proteomes" id="UP000541558">
    <property type="component" value="Unassembled WGS sequence"/>
</dbReference>
<evidence type="ECO:0000256" key="18">
    <source>
        <dbReference type="SAM" id="Coils"/>
    </source>
</evidence>
<evidence type="ECO:0000256" key="16">
    <source>
        <dbReference type="ARBA" id="ARBA00053943"/>
    </source>
</evidence>
<dbReference type="SUPFAM" id="SSF55874">
    <property type="entry name" value="ATPase domain of HSP90 chaperone/DNA topoisomerase II/histidine kinase"/>
    <property type="match status" value="1"/>
</dbReference>
<dbReference type="Pfam" id="PF00521">
    <property type="entry name" value="DNA_topoisoIV"/>
    <property type="match status" value="1"/>
</dbReference>
<feature type="compositionally biased region" description="Pro residues" evidence="19">
    <location>
        <begin position="1636"/>
        <end position="1653"/>
    </location>
</feature>
<feature type="region of interest" description="Disordered" evidence="19">
    <location>
        <begin position="2488"/>
        <end position="2536"/>
    </location>
</feature>
<dbReference type="InterPro" id="IPR013758">
    <property type="entry name" value="Topo_IIA_A/C_ab"/>
</dbReference>
<dbReference type="PROSITE" id="PS50056">
    <property type="entry name" value="TYR_PHOSPHATASE_2"/>
    <property type="match status" value="1"/>
</dbReference>
<dbReference type="InterPro" id="IPR000242">
    <property type="entry name" value="PTP_cat"/>
</dbReference>
<feature type="region of interest" description="Disordered" evidence="19">
    <location>
        <begin position="2424"/>
        <end position="2450"/>
    </location>
</feature>
<reference evidence="25 26" key="1">
    <citation type="journal article" date="2020" name="ISME J.">
        <title>Uncovering the hidden diversity of litter-decomposition mechanisms in mushroom-forming fungi.</title>
        <authorList>
            <person name="Floudas D."/>
            <person name="Bentzer J."/>
            <person name="Ahren D."/>
            <person name="Johansson T."/>
            <person name="Persson P."/>
            <person name="Tunlid A."/>
        </authorList>
    </citation>
    <scope>NUCLEOTIDE SEQUENCE [LARGE SCALE GENOMIC DNA]</scope>
    <source>
        <strain evidence="25 26">CBS 175.51</strain>
    </source>
</reference>
<dbReference type="Gene3D" id="1.10.268.10">
    <property type="entry name" value="Topoisomerase, domain 3"/>
    <property type="match status" value="1"/>
</dbReference>
<keyword evidence="10" id="KW-0067">ATP-binding</keyword>
<dbReference type="InterPro" id="IPR001241">
    <property type="entry name" value="Topo_IIA"/>
</dbReference>
<dbReference type="PRINTS" id="PR01158">
    <property type="entry name" value="TOPISMRASEII"/>
</dbReference>
<dbReference type="EC" id="3.1.3.48" evidence="6"/>
<dbReference type="EMBL" id="JAACJK010000057">
    <property type="protein sequence ID" value="KAF5337250.1"/>
    <property type="molecule type" value="Genomic_DNA"/>
</dbReference>
<dbReference type="PROSITE" id="PS50206">
    <property type="entry name" value="RHODANESE_3"/>
    <property type="match status" value="1"/>
</dbReference>
<dbReference type="Pfam" id="PF00204">
    <property type="entry name" value="DNA_gyraseB"/>
    <property type="match status" value="1"/>
</dbReference>
<evidence type="ECO:0000259" key="20">
    <source>
        <dbReference type="PROSITE" id="PS50055"/>
    </source>
</evidence>
<feature type="domain" description="Rhodanese" evidence="22">
    <location>
        <begin position="1671"/>
        <end position="1786"/>
    </location>
</feature>
<protein>
    <recommendedName>
        <fullName evidence="7">DNA topoisomerase 2</fullName>
        <ecNumber evidence="6">3.1.3.48</ecNumber>
        <ecNumber evidence="5">5.6.2.2</ecNumber>
    </recommendedName>
    <alternativeName>
        <fullName evidence="15">DNA topoisomerase II</fullName>
    </alternativeName>
</protein>
<evidence type="ECO:0000256" key="12">
    <source>
        <dbReference type="ARBA" id="ARBA00023029"/>
    </source>
</evidence>
<evidence type="ECO:0000256" key="3">
    <source>
        <dbReference type="ARBA" id="ARBA00001946"/>
    </source>
</evidence>
<dbReference type="InterPro" id="IPR006171">
    <property type="entry name" value="TOPRIM_dom"/>
</dbReference>
<dbReference type="Pfam" id="PF00102">
    <property type="entry name" value="Y_phosphatase"/>
    <property type="match status" value="2"/>
</dbReference>
<dbReference type="Gene3D" id="3.30.1490.30">
    <property type="match status" value="1"/>
</dbReference>
<feature type="coiled-coil region" evidence="18">
    <location>
        <begin position="1212"/>
        <end position="1239"/>
    </location>
</feature>
<keyword evidence="13 17" id="KW-0238">DNA-binding</keyword>
<dbReference type="PANTHER" id="PTHR10169:SF38">
    <property type="entry name" value="DNA TOPOISOMERASE 2"/>
    <property type="match status" value="1"/>
</dbReference>
<dbReference type="SMART" id="SM00434">
    <property type="entry name" value="TOP4c"/>
    <property type="match status" value="1"/>
</dbReference>
<dbReference type="CDD" id="cd03365">
    <property type="entry name" value="TOPRIM_TopoIIA"/>
    <property type="match status" value="1"/>
</dbReference>
<dbReference type="InterPro" id="IPR013760">
    <property type="entry name" value="Topo_IIA-like_dom_sf"/>
</dbReference>
<feature type="compositionally biased region" description="Polar residues" evidence="19">
    <location>
        <begin position="2760"/>
        <end position="2781"/>
    </location>
</feature>
<dbReference type="InterPro" id="IPR000387">
    <property type="entry name" value="Tyr_Pase_dom"/>
</dbReference>
<feature type="compositionally biased region" description="Basic residues" evidence="19">
    <location>
        <begin position="2650"/>
        <end position="2663"/>
    </location>
</feature>
<feature type="compositionally biased region" description="Acidic residues" evidence="19">
    <location>
        <begin position="1"/>
        <end position="19"/>
    </location>
</feature>
<evidence type="ECO:0000256" key="6">
    <source>
        <dbReference type="ARBA" id="ARBA00013064"/>
    </source>
</evidence>
<evidence type="ECO:0000256" key="5">
    <source>
        <dbReference type="ARBA" id="ARBA00012895"/>
    </source>
</evidence>
<dbReference type="InterPro" id="IPR036890">
    <property type="entry name" value="HATPase_C_sf"/>
</dbReference>
<gene>
    <name evidence="25" type="ORF">D9611_003390</name>
</gene>
<dbReference type="CDD" id="cd00187">
    <property type="entry name" value="TOP4c"/>
    <property type="match status" value="1"/>
</dbReference>
<dbReference type="FunFam" id="3.40.50.670:FF:000001">
    <property type="entry name" value="DNA topoisomerase 2"/>
    <property type="match status" value="2"/>
</dbReference>
<dbReference type="EC" id="5.6.2.2" evidence="5"/>
<evidence type="ECO:0000256" key="14">
    <source>
        <dbReference type="ARBA" id="ARBA00023235"/>
    </source>
</evidence>
<dbReference type="InterPro" id="IPR013759">
    <property type="entry name" value="Topo_IIA_B_C"/>
</dbReference>
<feature type="compositionally biased region" description="Polar residues" evidence="19">
    <location>
        <begin position="2258"/>
        <end position="2268"/>
    </location>
</feature>
<dbReference type="SUPFAM" id="SSF56719">
    <property type="entry name" value="Type II DNA topoisomerase"/>
    <property type="match status" value="1"/>
</dbReference>
<feature type="domain" description="Topo IIA-type catalytic" evidence="24">
    <location>
        <begin position="776"/>
        <end position="1249"/>
    </location>
</feature>
<evidence type="ECO:0000256" key="17">
    <source>
        <dbReference type="PROSITE-ProRule" id="PRU01384"/>
    </source>
</evidence>
<dbReference type="FunFam" id="3.30.565.10:FF:000004">
    <property type="entry name" value="DNA topoisomerase 2"/>
    <property type="match status" value="1"/>
</dbReference>
<feature type="compositionally biased region" description="Polar residues" evidence="19">
    <location>
        <begin position="2497"/>
        <end position="2522"/>
    </location>
</feature>
<evidence type="ECO:0000259" key="21">
    <source>
        <dbReference type="PROSITE" id="PS50056"/>
    </source>
</evidence>
<dbReference type="GO" id="GO:0003918">
    <property type="term" value="F:DNA topoisomerase type II (double strand cut, ATP-hydrolyzing) activity"/>
    <property type="evidence" value="ECO:0007669"/>
    <property type="project" value="UniProtKB-EC"/>
</dbReference>
<dbReference type="PROSITE" id="PS50055">
    <property type="entry name" value="TYR_PHOSPHATASE_PTP"/>
    <property type="match status" value="1"/>
</dbReference>
<keyword evidence="12 17" id="KW-0799">Topoisomerase</keyword>
<feature type="active site" description="O-(5'-phospho-DNA)-tyrosine intermediate" evidence="17">
    <location>
        <position position="866"/>
    </location>
</feature>